<name>A0A3S9ZBZ7_STRGD</name>
<accession>A0A3S9ZBZ7</accession>
<dbReference type="PROSITE" id="PS51257">
    <property type="entry name" value="PROKAR_LIPOPROTEIN"/>
    <property type="match status" value="1"/>
</dbReference>
<protein>
    <recommendedName>
        <fullName evidence="6">Lipoprotein</fullName>
    </recommendedName>
</protein>
<reference evidence="2 4" key="2">
    <citation type="submission" date="2018-12" db="EMBL/GenBank/DDBJ databases">
        <title>Streptomyces griseoviridis F1-27 complete genome.</title>
        <authorList>
            <person name="Mariita R.M."/>
            <person name="Sello J.K."/>
        </authorList>
    </citation>
    <scope>NUCLEOTIDE SEQUENCE [LARGE SCALE GENOMIC DNA]</scope>
    <source>
        <strain evidence="2 4">F1-27</strain>
    </source>
</reference>
<evidence type="ECO:0008006" key="6">
    <source>
        <dbReference type="Google" id="ProtNLM"/>
    </source>
</evidence>
<dbReference type="AlphaFoldDB" id="A0A3S9ZBZ7"/>
<proteinExistence type="predicted"/>
<dbReference type="Proteomes" id="UP000271291">
    <property type="component" value="Chromosome"/>
</dbReference>
<dbReference type="RefSeq" id="WP_127178242.1">
    <property type="nucleotide sequence ID" value="NZ_CP029078.1"/>
</dbReference>
<evidence type="ECO:0000313" key="2">
    <source>
        <dbReference type="EMBL" id="AZS85368.1"/>
    </source>
</evidence>
<evidence type="ECO:0000256" key="1">
    <source>
        <dbReference type="SAM" id="SignalP"/>
    </source>
</evidence>
<dbReference type="EMBL" id="CP029078">
    <property type="protein sequence ID" value="QCN87779.1"/>
    <property type="molecule type" value="Genomic_DNA"/>
</dbReference>
<keyword evidence="1" id="KW-0732">Signal</keyword>
<gene>
    <name evidence="3" type="ORF">DDJ31_24845</name>
    <name evidence="2" type="ORF">ELQ87_14450</name>
</gene>
<evidence type="ECO:0000313" key="4">
    <source>
        <dbReference type="Proteomes" id="UP000271291"/>
    </source>
</evidence>
<evidence type="ECO:0000313" key="5">
    <source>
        <dbReference type="Proteomes" id="UP000501753"/>
    </source>
</evidence>
<dbReference type="EMBL" id="CP034687">
    <property type="protein sequence ID" value="AZS85368.1"/>
    <property type="molecule type" value="Genomic_DNA"/>
</dbReference>
<organism evidence="2 4">
    <name type="scientific">Streptomyces griseoviridis</name>
    <dbReference type="NCBI Taxonomy" id="45398"/>
    <lineage>
        <taxon>Bacteria</taxon>
        <taxon>Bacillati</taxon>
        <taxon>Actinomycetota</taxon>
        <taxon>Actinomycetes</taxon>
        <taxon>Kitasatosporales</taxon>
        <taxon>Streptomycetaceae</taxon>
        <taxon>Streptomyces</taxon>
    </lineage>
</organism>
<feature type="signal peptide" evidence="1">
    <location>
        <begin position="1"/>
        <end position="28"/>
    </location>
</feature>
<feature type="chain" id="PRO_5044600773" description="Lipoprotein" evidence="1">
    <location>
        <begin position="29"/>
        <end position="164"/>
    </location>
</feature>
<dbReference type="OrthoDB" id="4237217at2"/>
<sequence>MNHRSVSAAALVTSAAALLALGCGTAGASPAGAAHVRAAAADSGARTGDAARTTWKPCALPTGYRHFFELKSAKKVHGDTVVRVVPEKCVVNTENDEDVDYTPTGPATSLVVASSASVKVLDGTRTVKVSPAWLTNHTLDNTPHFVYRTGAGNRVTAMREIYHP</sequence>
<reference evidence="3 5" key="1">
    <citation type="submission" date="2018-04" db="EMBL/GenBank/DDBJ databases">
        <title>Complete genome sequences of Streptomyces griseoviridis K61 and characterization of antagonistic properties of biological control agents.</title>
        <authorList>
            <person name="Mariita R.M."/>
            <person name="Sello J.K."/>
        </authorList>
    </citation>
    <scope>NUCLEOTIDE SEQUENCE [LARGE SCALE GENOMIC DNA]</scope>
    <source>
        <strain evidence="3 5">K61</strain>
    </source>
</reference>
<dbReference type="KEGG" id="sgd:ELQ87_14450"/>
<evidence type="ECO:0000313" key="3">
    <source>
        <dbReference type="EMBL" id="QCN87779.1"/>
    </source>
</evidence>
<keyword evidence="5" id="KW-1185">Reference proteome</keyword>
<dbReference type="Proteomes" id="UP000501753">
    <property type="component" value="Chromosome"/>
</dbReference>